<evidence type="ECO:0008006" key="3">
    <source>
        <dbReference type="Google" id="ProtNLM"/>
    </source>
</evidence>
<keyword evidence="2" id="KW-1185">Reference proteome</keyword>
<dbReference type="EMBL" id="FMWL01000012">
    <property type="protein sequence ID" value="SCZ80395.1"/>
    <property type="molecule type" value="Genomic_DNA"/>
</dbReference>
<sequence length="127" mass="14574">MTIEDAIWHRLNSEIPSLNGRIYPVTIDQGAPLPAIAYKRISTRRDPTLKSQGQYYTTFQFDILAANYTEMRELRDTIRLVFEDSTGEYMSGAPYIQSIDILNEMDGFDTGTQISTGLIEIEYFYTL</sequence>
<accession>A0A1G5S1X2</accession>
<gene>
    <name evidence="1" type="ORF">SAMN03080599_02249</name>
</gene>
<evidence type="ECO:0000313" key="2">
    <source>
        <dbReference type="Proteomes" id="UP000199208"/>
    </source>
</evidence>
<dbReference type="RefSeq" id="WP_092591536.1">
    <property type="nucleotide sequence ID" value="NZ_FMWL01000012.1"/>
</dbReference>
<dbReference type="AlphaFoldDB" id="A0A1G5S1X2"/>
<evidence type="ECO:0000313" key="1">
    <source>
        <dbReference type="EMBL" id="SCZ80395.1"/>
    </source>
</evidence>
<proteinExistence type="predicted"/>
<organism evidence="1 2">
    <name type="scientific">Acidaminobacter hydrogenoformans DSM 2784</name>
    <dbReference type="NCBI Taxonomy" id="1120920"/>
    <lineage>
        <taxon>Bacteria</taxon>
        <taxon>Bacillati</taxon>
        <taxon>Bacillota</taxon>
        <taxon>Clostridia</taxon>
        <taxon>Peptostreptococcales</taxon>
        <taxon>Acidaminobacteraceae</taxon>
        <taxon>Acidaminobacter</taxon>
    </lineage>
</organism>
<dbReference type="Proteomes" id="UP000199208">
    <property type="component" value="Unassembled WGS sequence"/>
</dbReference>
<protein>
    <recommendedName>
        <fullName evidence="3">DUF3168 domain-containing protein</fullName>
    </recommendedName>
</protein>
<dbReference type="STRING" id="1120920.SAMN03080599_02249"/>
<reference evidence="1 2" key="1">
    <citation type="submission" date="2016-10" db="EMBL/GenBank/DDBJ databases">
        <authorList>
            <person name="de Groot N.N."/>
        </authorList>
    </citation>
    <scope>NUCLEOTIDE SEQUENCE [LARGE SCALE GENOMIC DNA]</scope>
    <source>
        <strain evidence="1 2">DSM 2784</strain>
    </source>
</reference>
<name>A0A1G5S1X2_9FIRM</name>